<sequence length="291" mass="33835">MIINLQKDYKKLMMEKINNSNLRLPENFSDDRLIIHYINYLRKKSFAGPHKIVKSSNFSCPPEYKKGFTKLEEIISNGGDITPYFNRTASDLSKYDDLFSEWGVLHFHLGDEFIKGEHLVKRGNPVLFAYLHEDTVYFIDIYKHGHWTDFGVIQTMFDNWPEIINPYVIPDAISLNKDITSSELKETRKSGSLVLFTIKDSNGKNICLMPPGMGLNTARSSIQDTRIYDDAMNKLREIQLHLISIEDEIKLDMENRGIILNQEISFELMSFNEQELYLLDSNHQYTITYGL</sequence>
<evidence type="ECO:0000313" key="1">
    <source>
        <dbReference type="EMBL" id="MBD7944721.1"/>
    </source>
</evidence>
<dbReference type="Proteomes" id="UP000640786">
    <property type="component" value="Unassembled WGS sequence"/>
</dbReference>
<protein>
    <recommendedName>
        <fullName evidence="3">SMI1/KNR4 family protein</fullName>
    </recommendedName>
</protein>
<dbReference type="EMBL" id="JACSQO010000005">
    <property type="protein sequence ID" value="MBD7944721.1"/>
    <property type="molecule type" value="Genomic_DNA"/>
</dbReference>
<reference evidence="1 2" key="1">
    <citation type="submission" date="2020-08" db="EMBL/GenBank/DDBJ databases">
        <title>A Genomic Blueprint of the Chicken Gut Microbiome.</title>
        <authorList>
            <person name="Gilroy R."/>
            <person name="Ravi A."/>
            <person name="Getino M."/>
            <person name="Pursley I."/>
            <person name="Horton D.L."/>
            <person name="Alikhan N.-F."/>
            <person name="Baker D."/>
            <person name="Gharbi K."/>
            <person name="Hall N."/>
            <person name="Watson M."/>
            <person name="Adriaenssens E.M."/>
            <person name="Foster-Nyarko E."/>
            <person name="Jarju S."/>
            <person name="Secka A."/>
            <person name="Antonio M."/>
            <person name="Oren A."/>
            <person name="Chaudhuri R."/>
            <person name="La Ragione R.M."/>
            <person name="Hildebrand F."/>
            <person name="Pallen M.J."/>
        </authorList>
    </citation>
    <scope>NUCLEOTIDE SEQUENCE [LARGE SCALE GENOMIC DNA]</scope>
    <source>
        <strain evidence="1 2">Sa2BUA9</strain>
    </source>
</reference>
<gene>
    <name evidence="1" type="ORF">H9650_11400</name>
</gene>
<dbReference type="RefSeq" id="WP_191697255.1">
    <property type="nucleotide sequence ID" value="NZ_JACSQO010000005.1"/>
</dbReference>
<proteinExistence type="predicted"/>
<evidence type="ECO:0000313" key="2">
    <source>
        <dbReference type="Proteomes" id="UP000640786"/>
    </source>
</evidence>
<comment type="caution">
    <text evidence="1">The sequence shown here is derived from an EMBL/GenBank/DDBJ whole genome shotgun (WGS) entry which is preliminary data.</text>
</comment>
<name>A0ABR8RAE3_9BACI</name>
<accession>A0ABR8RAE3</accession>
<keyword evidence="2" id="KW-1185">Reference proteome</keyword>
<organism evidence="1 2">
    <name type="scientific">Psychrobacillus faecigallinarum</name>
    <dbReference type="NCBI Taxonomy" id="2762235"/>
    <lineage>
        <taxon>Bacteria</taxon>
        <taxon>Bacillati</taxon>
        <taxon>Bacillota</taxon>
        <taxon>Bacilli</taxon>
        <taxon>Bacillales</taxon>
        <taxon>Bacillaceae</taxon>
        <taxon>Psychrobacillus</taxon>
    </lineage>
</organism>
<evidence type="ECO:0008006" key="3">
    <source>
        <dbReference type="Google" id="ProtNLM"/>
    </source>
</evidence>